<reference evidence="2 3" key="1">
    <citation type="submission" date="2019-02" db="EMBL/GenBank/DDBJ databases">
        <title>Genome sequencing of the rare red list fungi Dentipellis fragilis.</title>
        <authorList>
            <person name="Buettner E."/>
            <person name="Kellner H."/>
        </authorList>
    </citation>
    <scope>NUCLEOTIDE SEQUENCE [LARGE SCALE GENOMIC DNA]</scope>
    <source>
        <strain evidence="2 3">DSM 105465</strain>
    </source>
</reference>
<keyword evidence="3" id="KW-1185">Reference proteome</keyword>
<gene>
    <name evidence="2" type="ORF">EVG20_g2732</name>
</gene>
<feature type="compositionally biased region" description="Basic and acidic residues" evidence="1">
    <location>
        <begin position="95"/>
        <end position="105"/>
    </location>
</feature>
<name>A0A4Y9Z806_9AGAM</name>
<dbReference type="Proteomes" id="UP000298327">
    <property type="component" value="Unassembled WGS sequence"/>
</dbReference>
<sequence length="348" mass="38799">MPPRLIGYTSPDYVKDGVTSAYSTQFNSRNLEQPWYSPISDTLHSLVNPSPFPDKNLKGTMNAREQYNLWIPKEDFDLARLGKLEAEARFPDEVPLRRSARREATAESVPQTDPSGAVQEQLTAFKNFRNAAAQNTAADRDSGGDISIVTAATVPNHTAKNAFPDVVLCHTCSVKTMRPSKKDVCVAWDHRLGQKTSHQCFPIIVEVKRGPSRCLRDNALKASKTKLLLEAESDLIYYMSILFQRDPNASSVIAIPFAGGWWRWVQFDRADIPPPAFFAKPRHISAEAEAIYVLKDGAALRKFATRPTYYLGQTASDKEWARLRQDALLPILEAHATNHSTSGPNADN</sequence>
<dbReference type="OrthoDB" id="2757812at2759"/>
<organism evidence="2 3">
    <name type="scientific">Dentipellis fragilis</name>
    <dbReference type="NCBI Taxonomy" id="205917"/>
    <lineage>
        <taxon>Eukaryota</taxon>
        <taxon>Fungi</taxon>
        <taxon>Dikarya</taxon>
        <taxon>Basidiomycota</taxon>
        <taxon>Agaricomycotina</taxon>
        <taxon>Agaricomycetes</taxon>
        <taxon>Russulales</taxon>
        <taxon>Hericiaceae</taxon>
        <taxon>Dentipellis</taxon>
    </lineage>
</organism>
<accession>A0A4Y9Z806</accession>
<protein>
    <submittedName>
        <fullName evidence="2">Uncharacterized protein</fullName>
    </submittedName>
</protein>
<proteinExistence type="predicted"/>
<evidence type="ECO:0000313" key="3">
    <source>
        <dbReference type="Proteomes" id="UP000298327"/>
    </source>
</evidence>
<feature type="region of interest" description="Disordered" evidence="1">
    <location>
        <begin position="95"/>
        <end position="117"/>
    </location>
</feature>
<dbReference type="AlphaFoldDB" id="A0A4Y9Z806"/>
<comment type="caution">
    <text evidence="2">The sequence shown here is derived from an EMBL/GenBank/DDBJ whole genome shotgun (WGS) entry which is preliminary data.</text>
</comment>
<dbReference type="EMBL" id="SEOQ01000112">
    <property type="protein sequence ID" value="TFY70260.1"/>
    <property type="molecule type" value="Genomic_DNA"/>
</dbReference>
<evidence type="ECO:0000256" key="1">
    <source>
        <dbReference type="SAM" id="MobiDB-lite"/>
    </source>
</evidence>
<evidence type="ECO:0000313" key="2">
    <source>
        <dbReference type="EMBL" id="TFY70260.1"/>
    </source>
</evidence>